<dbReference type="Gene3D" id="3.40.50.720">
    <property type="entry name" value="NAD(P)-binding Rossmann-like Domain"/>
    <property type="match status" value="1"/>
</dbReference>
<gene>
    <name evidence="7" type="ORF">CSW64_19795</name>
</gene>
<dbReference type="PROSITE" id="PS00061">
    <property type="entry name" value="ADH_SHORT"/>
    <property type="match status" value="1"/>
</dbReference>
<dbReference type="InterPro" id="IPR057326">
    <property type="entry name" value="KR_dom"/>
</dbReference>
<dbReference type="PRINTS" id="PR00080">
    <property type="entry name" value="SDRFAMILY"/>
</dbReference>
<dbReference type="OrthoDB" id="154414at2"/>
<dbReference type="PANTHER" id="PTHR24321">
    <property type="entry name" value="DEHYDROGENASES, SHORT CHAIN"/>
    <property type="match status" value="1"/>
</dbReference>
<keyword evidence="8" id="KW-1185">Reference proteome</keyword>
<dbReference type="RefSeq" id="WP_099623716.1">
    <property type="nucleotide sequence ID" value="NZ_CP024201.1"/>
</dbReference>
<organism evidence="7 8">
    <name type="scientific">Caulobacter mirabilis</name>
    <dbReference type="NCBI Taxonomy" id="69666"/>
    <lineage>
        <taxon>Bacteria</taxon>
        <taxon>Pseudomonadati</taxon>
        <taxon>Pseudomonadota</taxon>
        <taxon>Alphaproteobacteria</taxon>
        <taxon>Caulobacterales</taxon>
        <taxon>Caulobacteraceae</taxon>
        <taxon>Caulobacter</taxon>
    </lineage>
</organism>
<evidence type="ECO:0000256" key="5">
    <source>
        <dbReference type="ARBA" id="ARBA00069939"/>
    </source>
</evidence>
<dbReference type="PANTHER" id="PTHR24321:SF8">
    <property type="entry name" value="ESTRADIOL 17-BETA-DEHYDROGENASE 8-RELATED"/>
    <property type="match status" value="1"/>
</dbReference>
<dbReference type="InterPro" id="IPR020904">
    <property type="entry name" value="Sc_DH/Rdtase_CS"/>
</dbReference>
<dbReference type="PRINTS" id="PR00081">
    <property type="entry name" value="GDHRDH"/>
</dbReference>
<protein>
    <recommendedName>
        <fullName evidence="5">D-xylose 1-dehydrogenase</fullName>
        <ecNumber evidence="4">1.1.1.175</ecNumber>
    </recommendedName>
</protein>
<evidence type="ECO:0000313" key="7">
    <source>
        <dbReference type="EMBL" id="ATQ44468.1"/>
    </source>
</evidence>
<dbReference type="CDD" id="cd05233">
    <property type="entry name" value="SDR_c"/>
    <property type="match status" value="1"/>
</dbReference>
<keyword evidence="2" id="KW-0560">Oxidoreductase</keyword>
<dbReference type="AlphaFoldDB" id="A0A2D2B2L5"/>
<dbReference type="FunFam" id="3.40.50.720:FF:000084">
    <property type="entry name" value="Short-chain dehydrogenase reductase"/>
    <property type="match status" value="1"/>
</dbReference>
<keyword evidence="3" id="KW-0520">NAD</keyword>
<dbReference type="GO" id="GO:0047838">
    <property type="term" value="F:D-xylose 1-dehydrogenase (NAD+) activity"/>
    <property type="evidence" value="ECO:0007669"/>
    <property type="project" value="UniProtKB-EC"/>
</dbReference>
<evidence type="ECO:0000256" key="3">
    <source>
        <dbReference type="ARBA" id="ARBA00023027"/>
    </source>
</evidence>
<dbReference type="Proteomes" id="UP000228945">
    <property type="component" value="Chromosome"/>
</dbReference>
<reference evidence="7 8" key="1">
    <citation type="submission" date="2017-10" db="EMBL/GenBank/DDBJ databases">
        <title>Genome sequence of Caulobacter mirabilis FWC38.</title>
        <authorList>
            <person name="Fiebig A."/>
            <person name="Crosson S."/>
        </authorList>
    </citation>
    <scope>NUCLEOTIDE SEQUENCE [LARGE SCALE GENOMIC DNA]</scope>
    <source>
        <strain evidence="7 8">FWC 38</strain>
    </source>
</reference>
<evidence type="ECO:0000256" key="4">
    <source>
        <dbReference type="ARBA" id="ARBA00066641"/>
    </source>
</evidence>
<dbReference type="InterPro" id="IPR036291">
    <property type="entry name" value="NAD(P)-bd_dom_sf"/>
</dbReference>
<dbReference type="Pfam" id="PF13561">
    <property type="entry name" value="adh_short_C2"/>
    <property type="match status" value="1"/>
</dbReference>
<dbReference type="SUPFAM" id="SSF51735">
    <property type="entry name" value="NAD(P)-binding Rossmann-fold domains"/>
    <property type="match status" value="1"/>
</dbReference>
<evidence type="ECO:0000259" key="6">
    <source>
        <dbReference type="SMART" id="SM00822"/>
    </source>
</evidence>
<name>A0A2D2B2L5_9CAUL</name>
<accession>A0A2D2B2L5</accession>
<dbReference type="EMBL" id="CP024201">
    <property type="protein sequence ID" value="ATQ44468.1"/>
    <property type="molecule type" value="Genomic_DNA"/>
</dbReference>
<dbReference type="SMART" id="SM00822">
    <property type="entry name" value="PKS_KR"/>
    <property type="match status" value="1"/>
</dbReference>
<comment type="similarity">
    <text evidence="1">Belongs to the short-chain dehydrogenases/reductases (SDR) family.</text>
</comment>
<sequence length="244" mass="24918">MGRLTGRAAIVTGAASGIGRASAELFANEGALVLAVDRPGANLAFEHGAIETLAADIGEDASPAAIVAAAIQAFGRLDIVYNNAGVSGSTPVGETSDEAFDRQLSINLRAGFRISREAVPYLVKSPAGRLIFTASIMARHTDNGLVAYSASKAGVVGMMRTFALELGRHGVTSNAILPGAIATGMTAASFQHEDVAAVWAKKAALKRLGQPIDIARAALFLASDDGGFVTGQALGVDGGLMLRV</sequence>
<evidence type="ECO:0000256" key="1">
    <source>
        <dbReference type="ARBA" id="ARBA00006484"/>
    </source>
</evidence>
<dbReference type="KEGG" id="cmb:CSW64_19795"/>
<proteinExistence type="inferred from homology"/>
<evidence type="ECO:0000313" key="8">
    <source>
        <dbReference type="Proteomes" id="UP000228945"/>
    </source>
</evidence>
<dbReference type="EC" id="1.1.1.175" evidence="4"/>
<dbReference type="InterPro" id="IPR002347">
    <property type="entry name" value="SDR_fam"/>
</dbReference>
<feature type="domain" description="Ketoreductase" evidence="6">
    <location>
        <begin position="7"/>
        <end position="184"/>
    </location>
</feature>
<evidence type="ECO:0000256" key="2">
    <source>
        <dbReference type="ARBA" id="ARBA00023002"/>
    </source>
</evidence>